<name>A0A031LSB7_9CREN</name>
<organism evidence="1 2">
    <name type="scientific">Candidatus Acidianus copahuensis</name>
    <dbReference type="NCBI Taxonomy" id="1160895"/>
    <lineage>
        <taxon>Archaea</taxon>
        <taxon>Thermoproteota</taxon>
        <taxon>Thermoprotei</taxon>
        <taxon>Sulfolobales</taxon>
        <taxon>Sulfolobaceae</taxon>
        <taxon>Acidianus</taxon>
    </lineage>
</organism>
<sequence>MHIDVQCKESRNVNLDFKPIVLRKFDRRDDCLVVSVSELLRTSKRVTSTLDLTSETAEDSILSEFNLKRPSNSICLNIANIKLCGRPDFQIETGKEIIYGEIKTSKKYSIWSFNWLKHKGKPVIVDDKIQDIFLTGIIQSSLYSLLDDLSNNRGKETLHSSFIFGSKVESKAYYFSLKAGLANKTVLNSFVESRVRKIVTSRSVSFPTI</sequence>
<proteinExistence type="predicted"/>
<dbReference type="Proteomes" id="UP000024332">
    <property type="component" value="Unassembled WGS sequence"/>
</dbReference>
<gene>
    <name evidence="1" type="ORF">CM19_04010</name>
</gene>
<reference evidence="1 2" key="1">
    <citation type="submission" date="2014-03" db="EMBL/GenBank/DDBJ databases">
        <title>Draft genome sequence of the novel thermoacidophilic archaea Acidianus copahuensis ALE1 strain, isolated from Copahue volcanic area in Neuquen Argentina.</title>
        <authorList>
            <person name="Urbieta M.S."/>
            <person name="Rascovan N."/>
            <person name="Castro C."/>
            <person name="Revale S."/>
            <person name="Giaveno M.A."/>
            <person name="Vazquez M.P."/>
            <person name="Donati E.R."/>
        </authorList>
    </citation>
    <scope>NUCLEOTIDE SEQUENCE [LARGE SCALE GENOMIC DNA]</scope>
    <source>
        <strain evidence="1 2">ALE1</strain>
    </source>
</reference>
<dbReference type="STRING" id="1160895.CM19_04010"/>
<protein>
    <submittedName>
        <fullName evidence="1">Uncharacterized protein</fullName>
    </submittedName>
</protein>
<dbReference type="AlphaFoldDB" id="A0A031LSB7"/>
<evidence type="ECO:0000313" key="2">
    <source>
        <dbReference type="Proteomes" id="UP000024332"/>
    </source>
</evidence>
<evidence type="ECO:0000313" key="1">
    <source>
        <dbReference type="EMBL" id="EZQ10625.1"/>
    </source>
</evidence>
<comment type="caution">
    <text evidence="1">The sequence shown here is derived from an EMBL/GenBank/DDBJ whole genome shotgun (WGS) entry which is preliminary data.</text>
</comment>
<accession>A0A031LSB7</accession>
<keyword evidence="2" id="KW-1185">Reference proteome</keyword>
<dbReference type="EMBL" id="JFZT01000021">
    <property type="protein sequence ID" value="EZQ10625.1"/>
    <property type="molecule type" value="Genomic_DNA"/>
</dbReference>